<evidence type="ECO:0000256" key="5">
    <source>
        <dbReference type="ARBA" id="ARBA00022692"/>
    </source>
</evidence>
<evidence type="ECO:0000313" key="13">
    <source>
        <dbReference type="EMBL" id="THV00703.1"/>
    </source>
</evidence>
<evidence type="ECO:0000313" key="14">
    <source>
        <dbReference type="Proteomes" id="UP000297245"/>
    </source>
</evidence>
<dbReference type="PANTHER" id="PTHR35329">
    <property type="entry name" value="CHITIN SYNTHASE EXPORT CHAPERONE"/>
    <property type="match status" value="1"/>
</dbReference>
<keyword evidence="6" id="KW-0256">Endoplasmic reticulum</keyword>
<gene>
    <name evidence="13" type="ORF">K435DRAFT_854481</name>
</gene>
<dbReference type="GO" id="GO:0051082">
    <property type="term" value="F:unfolded protein binding"/>
    <property type="evidence" value="ECO:0007669"/>
    <property type="project" value="TreeGrafter"/>
</dbReference>
<dbReference type="PANTHER" id="PTHR35329:SF2">
    <property type="entry name" value="CHITIN SYNTHASE EXPORT CHAPERONE"/>
    <property type="match status" value="1"/>
</dbReference>
<feature type="transmembrane region" description="Helical" evidence="12">
    <location>
        <begin position="247"/>
        <end position="268"/>
    </location>
</feature>
<keyword evidence="8 12" id="KW-1133">Transmembrane helix</keyword>
<evidence type="ECO:0000256" key="9">
    <source>
        <dbReference type="ARBA" id="ARBA00023136"/>
    </source>
</evidence>
<feature type="region of interest" description="Disordered" evidence="11">
    <location>
        <begin position="314"/>
        <end position="334"/>
    </location>
</feature>
<evidence type="ECO:0000256" key="7">
    <source>
        <dbReference type="ARBA" id="ARBA00022927"/>
    </source>
</evidence>
<reference evidence="13 14" key="1">
    <citation type="journal article" date="2019" name="Nat. Ecol. Evol.">
        <title>Megaphylogeny resolves global patterns of mushroom evolution.</title>
        <authorList>
            <person name="Varga T."/>
            <person name="Krizsan K."/>
            <person name="Foldi C."/>
            <person name="Dima B."/>
            <person name="Sanchez-Garcia M."/>
            <person name="Sanchez-Ramirez S."/>
            <person name="Szollosi G.J."/>
            <person name="Szarkandi J.G."/>
            <person name="Papp V."/>
            <person name="Albert L."/>
            <person name="Andreopoulos W."/>
            <person name="Angelini C."/>
            <person name="Antonin V."/>
            <person name="Barry K.W."/>
            <person name="Bougher N.L."/>
            <person name="Buchanan P."/>
            <person name="Buyck B."/>
            <person name="Bense V."/>
            <person name="Catcheside P."/>
            <person name="Chovatia M."/>
            <person name="Cooper J."/>
            <person name="Damon W."/>
            <person name="Desjardin D."/>
            <person name="Finy P."/>
            <person name="Geml J."/>
            <person name="Haridas S."/>
            <person name="Hughes K."/>
            <person name="Justo A."/>
            <person name="Karasinski D."/>
            <person name="Kautmanova I."/>
            <person name="Kiss B."/>
            <person name="Kocsube S."/>
            <person name="Kotiranta H."/>
            <person name="LaButti K.M."/>
            <person name="Lechner B.E."/>
            <person name="Liimatainen K."/>
            <person name="Lipzen A."/>
            <person name="Lukacs Z."/>
            <person name="Mihaltcheva S."/>
            <person name="Morgado L.N."/>
            <person name="Niskanen T."/>
            <person name="Noordeloos M.E."/>
            <person name="Ohm R.A."/>
            <person name="Ortiz-Santana B."/>
            <person name="Ovrebo C."/>
            <person name="Racz N."/>
            <person name="Riley R."/>
            <person name="Savchenko A."/>
            <person name="Shiryaev A."/>
            <person name="Soop K."/>
            <person name="Spirin V."/>
            <person name="Szebenyi C."/>
            <person name="Tomsovsky M."/>
            <person name="Tulloss R.E."/>
            <person name="Uehling J."/>
            <person name="Grigoriev I.V."/>
            <person name="Vagvolgyi C."/>
            <person name="Papp T."/>
            <person name="Martin F.M."/>
            <person name="Miettinen O."/>
            <person name="Hibbett D.S."/>
            <person name="Nagy L.G."/>
        </authorList>
    </citation>
    <scope>NUCLEOTIDE SEQUENCE [LARGE SCALE GENOMIC DNA]</scope>
    <source>
        <strain evidence="13 14">CBS 962.96</strain>
    </source>
</reference>
<dbReference type="InterPro" id="IPR022057">
    <property type="entry name" value="Chs7"/>
</dbReference>
<protein>
    <recommendedName>
        <fullName evidence="3">Chitin synthase export chaperone</fullName>
    </recommendedName>
</protein>
<dbReference type="GO" id="GO:0006457">
    <property type="term" value="P:protein folding"/>
    <property type="evidence" value="ECO:0007669"/>
    <property type="project" value="TreeGrafter"/>
</dbReference>
<name>A0A4S8MDQ8_DENBC</name>
<feature type="transmembrane region" description="Helical" evidence="12">
    <location>
        <begin position="80"/>
        <end position="105"/>
    </location>
</feature>
<evidence type="ECO:0000256" key="10">
    <source>
        <dbReference type="ARBA" id="ARBA00023316"/>
    </source>
</evidence>
<keyword evidence="14" id="KW-1185">Reference proteome</keyword>
<feature type="transmembrane region" description="Helical" evidence="12">
    <location>
        <begin position="51"/>
        <end position="68"/>
    </location>
</feature>
<dbReference type="GO" id="GO:0015031">
    <property type="term" value="P:protein transport"/>
    <property type="evidence" value="ECO:0007669"/>
    <property type="project" value="UniProtKB-KW"/>
</dbReference>
<sequence length="334" mass="37118">MGFQFGSFDSICQRAALVICPLVGTDQGIEPVCYGRNIDVGGSVVFQPSTVFIHVVAIVMTAIMIYSIQVKYTAIGRKEMVMFFWLYAIIQFLAIFLDGGIIPFANASYPWFTAIYTGLVTAAYGCILINSFVGFQFVEDGTPLSLWSMRISCLGLFGVSFFVAIATFKQFAGFSYTSPTALWIVYLIWPIVCVAVYIPSQFILVYQTLNDRWPYGDLLFGTGFYCLGMVLLFIFSDTICNTIEHYIDGIFFSEFCVLLSVMMIYKYWDSITKEDLEFSVGSKVTAWEVKDPSLVGASQEALNNHYGGNYLPPSASFNTSDRKGSGGYPPNGGY</sequence>
<dbReference type="AlphaFoldDB" id="A0A4S8MDQ8"/>
<evidence type="ECO:0000256" key="2">
    <source>
        <dbReference type="ARBA" id="ARBA00009274"/>
    </source>
</evidence>
<evidence type="ECO:0000256" key="1">
    <source>
        <dbReference type="ARBA" id="ARBA00004477"/>
    </source>
</evidence>
<dbReference type="Pfam" id="PF12271">
    <property type="entry name" value="Chs7"/>
    <property type="match status" value="1"/>
</dbReference>
<comment type="subcellular location">
    <subcellularLocation>
        <location evidence="1">Endoplasmic reticulum membrane</location>
        <topology evidence="1">Multi-pass membrane protein</topology>
    </subcellularLocation>
</comment>
<dbReference type="GO" id="GO:0071555">
    <property type="term" value="P:cell wall organization"/>
    <property type="evidence" value="ECO:0007669"/>
    <property type="project" value="UniProtKB-KW"/>
</dbReference>
<keyword evidence="10" id="KW-0961">Cell wall biogenesis/degradation</keyword>
<evidence type="ECO:0000256" key="3">
    <source>
        <dbReference type="ARBA" id="ARBA00018354"/>
    </source>
</evidence>
<keyword evidence="4" id="KW-0813">Transport</keyword>
<feature type="transmembrane region" description="Helical" evidence="12">
    <location>
        <begin position="218"/>
        <end position="235"/>
    </location>
</feature>
<evidence type="ECO:0000256" key="8">
    <source>
        <dbReference type="ARBA" id="ARBA00022989"/>
    </source>
</evidence>
<feature type="transmembrane region" description="Helical" evidence="12">
    <location>
        <begin position="180"/>
        <end position="206"/>
    </location>
</feature>
<evidence type="ECO:0000256" key="6">
    <source>
        <dbReference type="ARBA" id="ARBA00022824"/>
    </source>
</evidence>
<dbReference type="GO" id="GO:0005789">
    <property type="term" value="C:endoplasmic reticulum membrane"/>
    <property type="evidence" value="ECO:0007669"/>
    <property type="project" value="UniProtKB-SubCell"/>
</dbReference>
<keyword evidence="9 12" id="KW-0472">Membrane</keyword>
<feature type="transmembrane region" description="Helical" evidence="12">
    <location>
        <begin position="147"/>
        <end position="168"/>
    </location>
</feature>
<organism evidence="13 14">
    <name type="scientific">Dendrothele bispora (strain CBS 962.96)</name>
    <dbReference type="NCBI Taxonomy" id="1314807"/>
    <lineage>
        <taxon>Eukaryota</taxon>
        <taxon>Fungi</taxon>
        <taxon>Dikarya</taxon>
        <taxon>Basidiomycota</taxon>
        <taxon>Agaricomycotina</taxon>
        <taxon>Agaricomycetes</taxon>
        <taxon>Agaricomycetidae</taxon>
        <taxon>Agaricales</taxon>
        <taxon>Agaricales incertae sedis</taxon>
        <taxon>Dendrothele</taxon>
    </lineage>
</organism>
<feature type="transmembrane region" description="Helical" evidence="12">
    <location>
        <begin position="111"/>
        <end position="135"/>
    </location>
</feature>
<feature type="compositionally biased region" description="Gly residues" evidence="11">
    <location>
        <begin position="325"/>
        <end position="334"/>
    </location>
</feature>
<evidence type="ECO:0000256" key="11">
    <source>
        <dbReference type="SAM" id="MobiDB-lite"/>
    </source>
</evidence>
<comment type="similarity">
    <text evidence="2">Belongs to the CHS7 family.</text>
</comment>
<dbReference type="Proteomes" id="UP000297245">
    <property type="component" value="Unassembled WGS sequence"/>
</dbReference>
<proteinExistence type="inferred from homology"/>
<evidence type="ECO:0000256" key="12">
    <source>
        <dbReference type="SAM" id="Phobius"/>
    </source>
</evidence>
<accession>A0A4S8MDQ8</accession>
<evidence type="ECO:0000256" key="4">
    <source>
        <dbReference type="ARBA" id="ARBA00022448"/>
    </source>
</evidence>
<dbReference type="EMBL" id="ML179100">
    <property type="protein sequence ID" value="THV00703.1"/>
    <property type="molecule type" value="Genomic_DNA"/>
</dbReference>
<keyword evidence="5 12" id="KW-0812">Transmembrane</keyword>
<keyword evidence="7" id="KW-0653">Protein transport</keyword>
<dbReference type="OrthoDB" id="2189463at2759"/>